<evidence type="ECO:0000256" key="15">
    <source>
        <dbReference type="ARBA" id="ARBA00023157"/>
    </source>
</evidence>
<reference evidence="26" key="1">
    <citation type="submission" date="2025-08" db="UniProtKB">
        <authorList>
            <consortium name="RefSeq"/>
        </authorList>
    </citation>
    <scope>IDENTIFICATION</scope>
    <source>
        <strain evidence="26">Nigerian</strain>
        <tissue evidence="26">Liver and blood</tissue>
    </source>
</reference>
<dbReference type="Gene3D" id="3.40.50.410">
    <property type="entry name" value="von Willebrand factor, type A domain"/>
    <property type="match status" value="1"/>
</dbReference>
<dbReference type="InterPro" id="IPR057774">
    <property type="entry name" value="D8C_UMOD/GP2/OIT3-like"/>
</dbReference>
<keyword evidence="11 22" id="KW-0732">Signal</keyword>
<feature type="domain" description="EGF-like" evidence="23">
    <location>
        <begin position="404"/>
        <end position="445"/>
    </location>
</feature>
<proteinExistence type="predicted"/>
<evidence type="ECO:0000256" key="14">
    <source>
        <dbReference type="ARBA" id="ARBA00023136"/>
    </source>
</evidence>
<dbReference type="Gene3D" id="2.10.25.10">
    <property type="entry name" value="Laminin"/>
    <property type="match status" value="3"/>
</dbReference>
<dbReference type="Xenbase" id="XB-GENE-29093343">
    <property type="gene designation" value="LOC116407811"/>
</dbReference>
<dbReference type="PROSITE" id="PS00682">
    <property type="entry name" value="ZP_1"/>
    <property type="match status" value="1"/>
</dbReference>
<dbReference type="OMA" id="YLGLFQC"/>
<comment type="subcellular location">
    <subcellularLocation>
        <location evidence="1">Apical cell membrane</location>
        <topology evidence="1">Lipid-anchor</topology>
        <topology evidence="1">GPI-anchor</topology>
    </subcellularLocation>
    <subcellularLocation>
        <location evidence="3">Basolateral cell membrane</location>
        <topology evidence="3">Lipid-anchor</topology>
        <topology evidence="3">GPI-anchor</topology>
    </subcellularLocation>
    <subcellularLocation>
        <location evidence="2">Cell projection</location>
        <location evidence="2">Cilium membrane</location>
    </subcellularLocation>
    <subcellularLocation>
        <location evidence="4">Secreted</location>
    </subcellularLocation>
</comment>
<dbReference type="PANTHER" id="PTHR14002">
    <property type="entry name" value="ENDOGLIN/TGF-BETA RECEPTOR TYPE III"/>
    <property type="match status" value="1"/>
</dbReference>
<dbReference type="GO" id="GO:0009986">
    <property type="term" value="C:cell surface"/>
    <property type="evidence" value="ECO:0000318"/>
    <property type="project" value="GO_Central"/>
</dbReference>
<keyword evidence="10" id="KW-0336">GPI-anchor</keyword>
<organism evidence="25 26">
    <name type="scientific">Xenopus tropicalis</name>
    <name type="common">Western clawed frog</name>
    <name type="synonym">Silurana tropicalis</name>
    <dbReference type="NCBI Taxonomy" id="8364"/>
    <lineage>
        <taxon>Eukaryota</taxon>
        <taxon>Metazoa</taxon>
        <taxon>Chordata</taxon>
        <taxon>Craniata</taxon>
        <taxon>Vertebrata</taxon>
        <taxon>Euteleostomi</taxon>
        <taxon>Amphibia</taxon>
        <taxon>Batrachia</taxon>
        <taxon>Anura</taxon>
        <taxon>Pipoidea</taxon>
        <taxon>Pipidae</taxon>
        <taxon>Xenopodinae</taxon>
        <taxon>Xenopus</taxon>
        <taxon>Silurana</taxon>
    </lineage>
</organism>
<evidence type="ECO:0000259" key="23">
    <source>
        <dbReference type="PROSITE" id="PS50026"/>
    </source>
</evidence>
<dbReference type="RefSeq" id="XP_031749700.1">
    <property type="nucleotide sequence ID" value="XM_031893840.1"/>
</dbReference>
<keyword evidence="7" id="KW-0964">Secreted</keyword>
<evidence type="ECO:0000256" key="5">
    <source>
        <dbReference type="ARBA" id="ARBA00015737"/>
    </source>
</evidence>
<evidence type="ECO:0000256" key="22">
    <source>
        <dbReference type="SAM" id="SignalP"/>
    </source>
</evidence>
<evidence type="ECO:0000313" key="25">
    <source>
        <dbReference type="Proteomes" id="UP000008143"/>
    </source>
</evidence>
<evidence type="ECO:0000256" key="11">
    <source>
        <dbReference type="ARBA" id="ARBA00022729"/>
    </source>
</evidence>
<dbReference type="InterPro" id="IPR024731">
    <property type="entry name" value="NELL2-like_EGF"/>
</dbReference>
<dbReference type="InterPro" id="IPR001507">
    <property type="entry name" value="ZP_dom"/>
</dbReference>
<dbReference type="GO" id="GO:0005615">
    <property type="term" value="C:extracellular space"/>
    <property type="evidence" value="ECO:0000318"/>
    <property type="project" value="GO_Central"/>
</dbReference>
<keyword evidence="9" id="KW-0399">Innate immunity</keyword>
<dbReference type="Gene3D" id="2.60.40.4100">
    <property type="entry name" value="Zona pellucida, ZP-C domain"/>
    <property type="match status" value="1"/>
</dbReference>
<keyword evidence="17" id="KW-0966">Cell projection</keyword>
<keyword evidence="6" id="KW-1003">Cell membrane</keyword>
<dbReference type="Pfam" id="PF07645">
    <property type="entry name" value="EGF_CA"/>
    <property type="match status" value="1"/>
</dbReference>
<feature type="domain" description="EGF-like" evidence="23">
    <location>
        <begin position="362"/>
        <end position="403"/>
    </location>
</feature>
<evidence type="ECO:0000313" key="27">
    <source>
        <dbReference type="Xenbase" id="XB-GENE-29093343"/>
    </source>
</evidence>
<comment type="subunit">
    <text evidence="20">Homodimer that then polymerizes into long filaments. The filaments can additionally assemble laterally to form a sheet. The filaments consist of a zigzag-shaped backbone with laterally protruding arms which interact with bacterial adhesin fimH. Two fimH molecules can bind to a single UMOD monomer.</text>
</comment>
<feature type="domain" description="ZP" evidence="24">
    <location>
        <begin position="634"/>
        <end position="887"/>
    </location>
</feature>
<evidence type="ECO:0000256" key="18">
    <source>
        <dbReference type="ARBA" id="ARBA00023288"/>
    </source>
</evidence>
<dbReference type="InterPro" id="IPR018097">
    <property type="entry name" value="EGF_Ca-bd_CS"/>
</dbReference>
<dbReference type="Pfam" id="PF23283">
    <property type="entry name" value="D8C_UMOD"/>
    <property type="match status" value="1"/>
</dbReference>
<dbReference type="InterPro" id="IPR001881">
    <property type="entry name" value="EGF-like_Ca-bd_dom"/>
</dbReference>
<evidence type="ECO:0000256" key="12">
    <source>
        <dbReference type="ARBA" id="ARBA00022737"/>
    </source>
</evidence>
<dbReference type="PROSITE" id="PS00010">
    <property type="entry name" value="ASX_HYDROXYL"/>
    <property type="match status" value="2"/>
</dbReference>
<dbReference type="InterPro" id="IPR055355">
    <property type="entry name" value="ZP-C"/>
</dbReference>
<gene>
    <name evidence="26 27" type="primary">LOC116407811</name>
</gene>
<keyword evidence="18" id="KW-0449">Lipoprotein</keyword>
<keyword evidence="15" id="KW-1015">Disulfide bond</keyword>
<keyword evidence="12" id="KW-0677">Repeat</keyword>
<protein>
    <recommendedName>
        <fullName evidence="5">Uromodulin</fullName>
    </recommendedName>
</protein>
<evidence type="ECO:0000313" key="26">
    <source>
        <dbReference type="RefSeq" id="XP_031749700.1"/>
    </source>
</evidence>
<dbReference type="InterPro" id="IPR009030">
    <property type="entry name" value="Growth_fac_rcpt_cys_sf"/>
</dbReference>
<evidence type="ECO:0000256" key="10">
    <source>
        <dbReference type="ARBA" id="ARBA00022622"/>
    </source>
</evidence>
<evidence type="ECO:0000256" key="17">
    <source>
        <dbReference type="ARBA" id="ARBA00023273"/>
    </source>
</evidence>
<dbReference type="InterPro" id="IPR042235">
    <property type="entry name" value="ZP-C_dom"/>
</dbReference>
<evidence type="ECO:0000256" key="21">
    <source>
        <dbReference type="PROSITE-ProRule" id="PRU00076"/>
    </source>
</evidence>
<dbReference type="FunFam" id="2.60.40.4100:FF:000001">
    <property type="entry name" value="alpha-tectorin isoform X1"/>
    <property type="match status" value="1"/>
</dbReference>
<dbReference type="SMART" id="SM00179">
    <property type="entry name" value="EGF_CA"/>
    <property type="match status" value="3"/>
</dbReference>
<dbReference type="CDD" id="cd00054">
    <property type="entry name" value="EGF_CA"/>
    <property type="match status" value="2"/>
</dbReference>
<dbReference type="AlphaFoldDB" id="A0A8J1IY64"/>
<keyword evidence="16" id="KW-0325">Glycoprotein</keyword>
<evidence type="ECO:0000259" key="24">
    <source>
        <dbReference type="PROSITE" id="PS51034"/>
    </source>
</evidence>
<evidence type="ECO:0000256" key="8">
    <source>
        <dbReference type="ARBA" id="ARBA00022536"/>
    </source>
</evidence>
<comment type="function">
    <text evidence="19">Functions in biogenesis and organization of the apical membrane of epithelial cells of the thick ascending limb of Henle's loop (TALH), where it promotes formation of complex filamentous gel-like structure that may play a role in the water barrier permeability. May serve as a receptor for binding and endocytosis of cytokines (IL-1, IL-2) and TNF. Facilitates neutrophil migration across renal epithelia.</text>
</comment>
<name>A0A8J1IY64_XENTR</name>
<evidence type="ECO:0000256" key="20">
    <source>
        <dbReference type="ARBA" id="ARBA00046503"/>
    </source>
</evidence>
<dbReference type="SMART" id="SM00241">
    <property type="entry name" value="ZP"/>
    <property type="match status" value="1"/>
</dbReference>
<dbReference type="FunFam" id="2.10.25.10:FF:000038">
    <property type="entry name" value="Fibrillin 2"/>
    <property type="match status" value="2"/>
</dbReference>
<evidence type="ECO:0000256" key="9">
    <source>
        <dbReference type="ARBA" id="ARBA00022588"/>
    </source>
</evidence>
<dbReference type="GO" id="GO:0016324">
    <property type="term" value="C:apical plasma membrane"/>
    <property type="evidence" value="ECO:0000318"/>
    <property type="project" value="GO_Central"/>
</dbReference>
<dbReference type="KEGG" id="xtr:116407811"/>
<dbReference type="GO" id="GO:1990266">
    <property type="term" value="P:neutrophil migration"/>
    <property type="evidence" value="ECO:0000318"/>
    <property type="project" value="GO_Central"/>
</dbReference>
<keyword evidence="14" id="KW-0472">Membrane</keyword>
<feature type="chain" id="PRO_5035155859" description="Uromodulin" evidence="22">
    <location>
        <begin position="37"/>
        <end position="892"/>
    </location>
</feature>
<dbReference type="InterPro" id="IPR056861">
    <property type="entry name" value="HMCN1-like_VWA"/>
</dbReference>
<dbReference type="GO" id="GO:0005509">
    <property type="term" value="F:calcium ion binding"/>
    <property type="evidence" value="ECO:0007669"/>
    <property type="project" value="InterPro"/>
</dbReference>
<dbReference type="InterPro" id="IPR017977">
    <property type="entry name" value="ZP_dom_CS"/>
</dbReference>
<dbReference type="InterPro" id="IPR036465">
    <property type="entry name" value="vWFA_dom_sf"/>
</dbReference>
<evidence type="ECO:0000256" key="2">
    <source>
        <dbReference type="ARBA" id="ARBA00004309"/>
    </source>
</evidence>
<dbReference type="PROSITE" id="PS01187">
    <property type="entry name" value="EGF_CA"/>
    <property type="match status" value="1"/>
</dbReference>
<dbReference type="Pfam" id="PF00100">
    <property type="entry name" value="Zona_pellucida"/>
    <property type="match status" value="1"/>
</dbReference>
<dbReference type="SMART" id="SM00181">
    <property type="entry name" value="EGF"/>
    <property type="match status" value="5"/>
</dbReference>
<dbReference type="AGR" id="Xenbase:XB-GENE-29093343"/>
<evidence type="ECO:0000256" key="6">
    <source>
        <dbReference type="ARBA" id="ARBA00022475"/>
    </source>
</evidence>
<evidence type="ECO:0000256" key="1">
    <source>
        <dbReference type="ARBA" id="ARBA00004303"/>
    </source>
</evidence>
<dbReference type="PANTHER" id="PTHR14002:SF57">
    <property type="entry name" value="UROMODULIN"/>
    <property type="match status" value="1"/>
</dbReference>
<dbReference type="GO" id="GO:0045087">
    <property type="term" value="P:innate immune response"/>
    <property type="evidence" value="ECO:0007669"/>
    <property type="project" value="UniProtKB-KW"/>
</dbReference>
<evidence type="ECO:0000256" key="13">
    <source>
        <dbReference type="ARBA" id="ARBA00022859"/>
    </source>
</evidence>
<dbReference type="OrthoDB" id="2015116at2759"/>
<dbReference type="PROSITE" id="PS51034">
    <property type="entry name" value="ZP_2"/>
    <property type="match status" value="1"/>
</dbReference>
<dbReference type="InterPro" id="IPR000742">
    <property type="entry name" value="EGF"/>
</dbReference>
<dbReference type="Pfam" id="PF25106">
    <property type="entry name" value="VWA_4"/>
    <property type="match status" value="1"/>
</dbReference>
<dbReference type="GO" id="GO:0098552">
    <property type="term" value="C:side of membrane"/>
    <property type="evidence" value="ECO:0007669"/>
    <property type="project" value="UniProtKB-KW"/>
</dbReference>
<dbReference type="SUPFAM" id="SSF53300">
    <property type="entry name" value="vWA-like"/>
    <property type="match status" value="1"/>
</dbReference>
<dbReference type="GeneID" id="116407811"/>
<feature type="signal peptide" evidence="22">
    <location>
        <begin position="1"/>
        <end position="36"/>
    </location>
</feature>
<evidence type="ECO:0000256" key="4">
    <source>
        <dbReference type="ARBA" id="ARBA00004613"/>
    </source>
</evidence>
<comment type="caution">
    <text evidence="21">Lacks conserved residue(s) required for the propagation of feature annotation.</text>
</comment>
<dbReference type="PROSITE" id="PS01186">
    <property type="entry name" value="EGF_2"/>
    <property type="match status" value="2"/>
</dbReference>
<accession>A0A8J1IY64</accession>
<evidence type="ECO:0000256" key="7">
    <source>
        <dbReference type="ARBA" id="ARBA00022525"/>
    </source>
</evidence>
<keyword evidence="25" id="KW-1185">Reference proteome</keyword>
<evidence type="ECO:0000256" key="16">
    <source>
        <dbReference type="ARBA" id="ARBA00023180"/>
    </source>
</evidence>
<keyword evidence="8 21" id="KW-0245">EGF-like domain</keyword>
<dbReference type="Pfam" id="PF12947">
    <property type="entry name" value="EGF_3"/>
    <property type="match status" value="2"/>
</dbReference>
<sequence>MHLCLNPFPIGFWVEMAMHILLTLLIFFLASDRSHAQVCPTVTSSLTYVVDTTGSMKDDIQQLNLVNNWILDRTVAQFPCGVRQYTMVEFNDPTFGPARMTNSVDEFKTFFDKLTVKGGGDCPELAMKGLKLALENSPARSFILVLTDASAKDYNDIPLLNSIRSLITTTQSQVIFLITGLCSGLNDPRFLIYRDIASLSYGHIFQIGLSDLNKVFNYLDYTLSRPINTTEKVLYEYYDGINHCDNFNITSNLSALLVITDGPITSIRILGPNSEEQNPKTIVSEIWGSLYEIKNPAQGAWNICVVSSSPHALQVEGLTASNMSVTERCSDCHPNATCEAYLGLFQCTCKDGFIGDGFLCSDVDECAYSWLHSCAYGYCVNTIGSYDCVCPDGYTKGEGNTCVDMDECSSPDLNKCHPSATCFNHVGTYTCKCPPGVTGDGFDCEIDPCTRDVCGLGTECITNGSTYSCSDPCANYTVLNEPWRSTAYDLSVNIRCDRDIEGWYRFVGSGGIRMPESCVPVNRCSTDAPMWLNGPHSAPTDGIVTRTACAHWAGDCCRWSSTIQIKACPGGYHVYKLNRTPACSLAYCTDPSSLNGECLCAPDEECRFVSGSYWCYCNDNRTISAFSDLTPTVSCGVQSMKISFRKCQLRALKVDVKDIVLTNSHCFTVLNDNTTNTYSVLSSLQAKKCGMTLSTNGTHASYVNSFEFYFVLPGNIIRDKLIVTASCIYPLDMKLSLETALNPIISSTNISINGTGAFSAHMAAYNSSDYKHPYEGTQIDLYTKTVIYIGVFFDGPDPSLFAMVLNNCYATPSSNPDDPIKYYIIQNRCPSTIDDTVNVAENGLSSQARFSFQMFAFAGNYNQVYLHCQIYACDSRTSACAPVSTKLFKIIK</sequence>
<dbReference type="InterPro" id="IPR000152">
    <property type="entry name" value="EGF-type_Asp/Asn_hydroxyl_site"/>
</dbReference>
<dbReference type="GO" id="GO:0016323">
    <property type="term" value="C:basolateral plasma membrane"/>
    <property type="evidence" value="ECO:0007669"/>
    <property type="project" value="UniProtKB-SubCell"/>
</dbReference>
<dbReference type="GO" id="GO:0060170">
    <property type="term" value="C:ciliary membrane"/>
    <property type="evidence" value="ECO:0007669"/>
    <property type="project" value="UniProtKB-SubCell"/>
</dbReference>
<dbReference type="InterPro" id="IPR049883">
    <property type="entry name" value="NOTCH1_EGF-like"/>
</dbReference>
<dbReference type="SUPFAM" id="SSF57184">
    <property type="entry name" value="Growth factor receptor domain"/>
    <property type="match status" value="1"/>
</dbReference>
<evidence type="ECO:0000256" key="19">
    <source>
        <dbReference type="ARBA" id="ARBA00045741"/>
    </source>
</evidence>
<keyword evidence="13" id="KW-0391">Immunity</keyword>
<evidence type="ECO:0000256" key="3">
    <source>
        <dbReference type="ARBA" id="ARBA00004539"/>
    </source>
</evidence>
<dbReference type="Proteomes" id="UP000008143">
    <property type="component" value="Chromosome 9"/>
</dbReference>
<dbReference type="PROSITE" id="PS50026">
    <property type="entry name" value="EGF_3"/>
    <property type="match status" value="2"/>
</dbReference>